<feature type="non-terminal residue" evidence="3">
    <location>
        <position position="1"/>
    </location>
</feature>
<feature type="region of interest" description="Disordered" evidence="1">
    <location>
        <begin position="34"/>
        <end position="64"/>
    </location>
</feature>
<evidence type="ECO:0000313" key="2">
    <source>
        <dbReference type="EMBL" id="KAK8731173.1"/>
    </source>
</evidence>
<gene>
    <name evidence="2" type="ORF">OTU49_007466</name>
    <name evidence="3" type="ORF">OTU49_007467</name>
</gene>
<evidence type="ECO:0000313" key="3">
    <source>
        <dbReference type="EMBL" id="KAK8731174.1"/>
    </source>
</evidence>
<dbReference type="Proteomes" id="UP001445076">
    <property type="component" value="Unassembled WGS sequence"/>
</dbReference>
<comment type="caution">
    <text evidence="3">The sequence shown here is derived from an EMBL/GenBank/DDBJ whole genome shotgun (WGS) entry which is preliminary data.</text>
</comment>
<dbReference type="EMBL" id="JARKIK010000061">
    <property type="protein sequence ID" value="KAK8731173.1"/>
    <property type="molecule type" value="Genomic_DNA"/>
</dbReference>
<protein>
    <submittedName>
        <fullName evidence="3">Uncharacterized protein</fullName>
    </submittedName>
</protein>
<evidence type="ECO:0000313" key="4">
    <source>
        <dbReference type="Proteomes" id="UP001445076"/>
    </source>
</evidence>
<sequence>DLGRPPQPYLPERYILLSPEESFLRELLLHSATPAESRPITDQKPRDVTSLAESRPITGQKLRDVTSLAASRPITSQASHEVTGFAFPQELDRMEFRLPSVDLARLKAWTQQQQHNKPKRLQQQPQLQHKQRTLSVVGFPVAQKKWWGGGHHRRGEIARRASQNKHLDCLKSCIKQGTLHPIQCHTLC</sequence>
<accession>A0AAW0WZI2</accession>
<name>A0AAW0WZI2_CHEQU</name>
<dbReference type="AlphaFoldDB" id="A0AAW0WZI2"/>
<reference evidence="3" key="2">
    <citation type="submission" date="2024-01" db="EMBL/GenBank/DDBJ databases">
        <authorList>
            <person name="He J."/>
            <person name="Wang M."/>
            <person name="Zheng J."/>
            <person name="Liu Z."/>
        </authorList>
    </citation>
    <scope>NUCLEOTIDE SEQUENCE</scope>
    <source>
        <strain evidence="3">ZL_2023a</strain>
        <tissue evidence="3">Muscle</tissue>
    </source>
</reference>
<keyword evidence="4" id="KW-1185">Reference proteome</keyword>
<organism evidence="3 4">
    <name type="scientific">Cherax quadricarinatus</name>
    <name type="common">Australian red claw crayfish</name>
    <dbReference type="NCBI Taxonomy" id="27406"/>
    <lineage>
        <taxon>Eukaryota</taxon>
        <taxon>Metazoa</taxon>
        <taxon>Ecdysozoa</taxon>
        <taxon>Arthropoda</taxon>
        <taxon>Crustacea</taxon>
        <taxon>Multicrustacea</taxon>
        <taxon>Malacostraca</taxon>
        <taxon>Eumalacostraca</taxon>
        <taxon>Eucarida</taxon>
        <taxon>Decapoda</taxon>
        <taxon>Pleocyemata</taxon>
        <taxon>Astacidea</taxon>
        <taxon>Parastacoidea</taxon>
        <taxon>Parastacidae</taxon>
        <taxon>Cherax</taxon>
    </lineage>
</organism>
<proteinExistence type="predicted"/>
<dbReference type="EMBL" id="JARKIK010000061">
    <property type="protein sequence ID" value="KAK8731174.1"/>
    <property type="molecule type" value="Genomic_DNA"/>
</dbReference>
<evidence type="ECO:0000256" key="1">
    <source>
        <dbReference type="SAM" id="MobiDB-lite"/>
    </source>
</evidence>
<reference evidence="3 4" key="1">
    <citation type="journal article" date="2024" name="BMC Genomics">
        <title>Genome assembly of redclaw crayfish (Cherax quadricarinatus) provides insights into its immune adaptation and hypoxia tolerance.</title>
        <authorList>
            <person name="Liu Z."/>
            <person name="Zheng J."/>
            <person name="Li H."/>
            <person name="Fang K."/>
            <person name="Wang S."/>
            <person name="He J."/>
            <person name="Zhou D."/>
            <person name="Weng S."/>
            <person name="Chi M."/>
            <person name="Gu Z."/>
            <person name="He J."/>
            <person name="Li F."/>
            <person name="Wang M."/>
        </authorList>
    </citation>
    <scope>NUCLEOTIDE SEQUENCE [LARGE SCALE GENOMIC DNA]</scope>
    <source>
        <strain evidence="3">ZL_2023a</strain>
    </source>
</reference>